<dbReference type="InterPro" id="IPR015797">
    <property type="entry name" value="NUDIX_hydrolase-like_dom_sf"/>
</dbReference>
<evidence type="ECO:0000256" key="3">
    <source>
        <dbReference type="RuleBase" id="RU003476"/>
    </source>
</evidence>
<gene>
    <name evidence="5" type="ORF">FZC79_00520</name>
</gene>
<reference evidence="5 6" key="1">
    <citation type="submission" date="2019-08" db="EMBL/GenBank/DDBJ databases">
        <title>Bacillus genomes from the desert of Cuatro Cienegas, Coahuila.</title>
        <authorList>
            <person name="Olmedo-Alvarez G."/>
        </authorList>
    </citation>
    <scope>NUCLEOTIDE SEQUENCE [LARGE SCALE GENOMIC DNA]</scope>
    <source>
        <strain evidence="5 6">CH40_1T</strain>
    </source>
</reference>
<evidence type="ECO:0000259" key="4">
    <source>
        <dbReference type="PROSITE" id="PS51462"/>
    </source>
</evidence>
<proteinExistence type="inferred from homology"/>
<dbReference type="CDD" id="cd02883">
    <property type="entry name" value="NUDIX_Hydrolase"/>
    <property type="match status" value="1"/>
</dbReference>
<dbReference type="Pfam" id="PF00293">
    <property type="entry name" value="NUDIX"/>
    <property type="match status" value="1"/>
</dbReference>
<dbReference type="PANTHER" id="PTHR43046">
    <property type="entry name" value="GDP-MANNOSE MANNOSYL HYDROLASE"/>
    <property type="match status" value="1"/>
</dbReference>
<evidence type="ECO:0000256" key="1">
    <source>
        <dbReference type="ARBA" id="ARBA00001946"/>
    </source>
</evidence>
<dbReference type="GO" id="GO:0016787">
    <property type="term" value="F:hydrolase activity"/>
    <property type="evidence" value="ECO:0007669"/>
    <property type="project" value="UniProtKB-KW"/>
</dbReference>
<feature type="domain" description="Nudix hydrolase" evidence="4">
    <location>
        <begin position="28"/>
        <end position="152"/>
    </location>
</feature>
<dbReference type="PROSITE" id="PS00893">
    <property type="entry name" value="NUDIX_BOX"/>
    <property type="match status" value="1"/>
</dbReference>
<dbReference type="InterPro" id="IPR020476">
    <property type="entry name" value="Nudix_hydrolase"/>
</dbReference>
<name>A0A5D4KJB8_9BACI</name>
<organism evidence="5 6">
    <name type="scientific">Rossellomorea vietnamensis</name>
    <dbReference type="NCBI Taxonomy" id="218284"/>
    <lineage>
        <taxon>Bacteria</taxon>
        <taxon>Bacillati</taxon>
        <taxon>Bacillota</taxon>
        <taxon>Bacilli</taxon>
        <taxon>Bacillales</taxon>
        <taxon>Bacillaceae</taxon>
        <taxon>Rossellomorea</taxon>
    </lineage>
</organism>
<dbReference type="InterPro" id="IPR020084">
    <property type="entry name" value="NUDIX_hydrolase_CS"/>
</dbReference>
<comment type="caution">
    <text evidence="5">The sequence shown here is derived from an EMBL/GenBank/DDBJ whole genome shotgun (WGS) entry which is preliminary data.</text>
</comment>
<evidence type="ECO:0000313" key="5">
    <source>
        <dbReference type="EMBL" id="TYR77342.1"/>
    </source>
</evidence>
<dbReference type="Proteomes" id="UP000323317">
    <property type="component" value="Unassembled WGS sequence"/>
</dbReference>
<sequence>MYIFYSEKSVNNCIIYIYYLSGGIALKEWRGAAAICLNEKQEILVVRGMGTDIWSVPSGGIEAGESPEECCIREVKEETGCEVEIVRELKVKQTEIKGIAVTTYYFLVDITGGKLEVDDPDLNIEEACWKSFEEFESLPQMYAEDLPLFKSVSHSFNTIT</sequence>
<dbReference type="SUPFAM" id="SSF55811">
    <property type="entry name" value="Nudix"/>
    <property type="match status" value="1"/>
</dbReference>
<dbReference type="EMBL" id="VTEH01000001">
    <property type="protein sequence ID" value="TYR77342.1"/>
    <property type="molecule type" value="Genomic_DNA"/>
</dbReference>
<evidence type="ECO:0000313" key="6">
    <source>
        <dbReference type="Proteomes" id="UP000323317"/>
    </source>
</evidence>
<dbReference type="InterPro" id="IPR000086">
    <property type="entry name" value="NUDIX_hydrolase_dom"/>
</dbReference>
<dbReference type="PANTHER" id="PTHR43046:SF2">
    <property type="entry name" value="8-OXO-DGTP DIPHOSPHATASE-RELATED"/>
    <property type="match status" value="1"/>
</dbReference>
<comment type="similarity">
    <text evidence="3">Belongs to the Nudix hydrolase family.</text>
</comment>
<comment type="cofactor">
    <cofactor evidence="1">
        <name>Mg(2+)</name>
        <dbReference type="ChEBI" id="CHEBI:18420"/>
    </cofactor>
</comment>
<keyword evidence="2 3" id="KW-0378">Hydrolase</keyword>
<dbReference type="PRINTS" id="PR00502">
    <property type="entry name" value="NUDIXFAMILY"/>
</dbReference>
<dbReference type="PROSITE" id="PS51462">
    <property type="entry name" value="NUDIX"/>
    <property type="match status" value="1"/>
</dbReference>
<dbReference type="Gene3D" id="3.90.79.10">
    <property type="entry name" value="Nucleoside Triphosphate Pyrophosphohydrolase"/>
    <property type="match status" value="1"/>
</dbReference>
<accession>A0A5D4KJB8</accession>
<dbReference type="AlphaFoldDB" id="A0A5D4KJB8"/>
<protein>
    <submittedName>
        <fullName evidence="5">NUDIX hydrolase</fullName>
    </submittedName>
</protein>
<evidence type="ECO:0000256" key="2">
    <source>
        <dbReference type="ARBA" id="ARBA00022801"/>
    </source>
</evidence>